<evidence type="ECO:0000313" key="3">
    <source>
        <dbReference type="EMBL" id="KAE9533692.1"/>
    </source>
</evidence>
<name>A0A6G0TK54_APHGL</name>
<evidence type="ECO:0000313" key="4">
    <source>
        <dbReference type="Proteomes" id="UP000475862"/>
    </source>
</evidence>
<dbReference type="EMBL" id="VYZN01000032">
    <property type="protein sequence ID" value="KAE9533692.1"/>
    <property type="molecule type" value="Genomic_DNA"/>
</dbReference>
<feature type="region of interest" description="Disordered" evidence="2">
    <location>
        <begin position="342"/>
        <end position="394"/>
    </location>
</feature>
<protein>
    <submittedName>
        <fullName evidence="3">Uncharacterized protein</fullName>
    </submittedName>
</protein>
<sequence length="420" mass="47597">MCTNTTNTTNPNQEQEELLLEQQKLTTELSELQEWINTRMAEQLKLYNVMVVNYDRMLTKLRTCEEELERNRTENARFKFTSQCLMDKINELTSSDDNKSEKVNNDNDQDKDKNPDADPLTAYMEMCTKKLIDEVSAYKEQVEKMSIELDDVNDQLAQSALTEDCLKRGLDNLTVLAEAERMRRDRDETELRKTVNQLMAELDKVQQEKDKLRSVEAKYSVEMMHNESAQDEALRTENARLQAKLGTSGIVVATLQSKVFDLEKELAKRTSVMHVQQEQSQAPVLDVIRVTEGGSSTSLMLYQCNLSQTGDEHGASFLDLGRGDDQSIPCLLSIKSSGCTAAEDMTQSSSQSTNDDRQPSNSESTDDDRQPSCSLSCSQSSTVQEECSSETTAEPSLAEFRLNRLSYIIKKYESKHEDIS</sequence>
<evidence type="ECO:0000256" key="2">
    <source>
        <dbReference type="SAM" id="MobiDB-lite"/>
    </source>
</evidence>
<feature type="region of interest" description="Disordered" evidence="2">
    <location>
        <begin position="91"/>
        <end position="119"/>
    </location>
</feature>
<gene>
    <name evidence="3" type="ORF">AGLY_009041</name>
</gene>
<organism evidence="3 4">
    <name type="scientific">Aphis glycines</name>
    <name type="common">Soybean aphid</name>
    <dbReference type="NCBI Taxonomy" id="307491"/>
    <lineage>
        <taxon>Eukaryota</taxon>
        <taxon>Metazoa</taxon>
        <taxon>Ecdysozoa</taxon>
        <taxon>Arthropoda</taxon>
        <taxon>Hexapoda</taxon>
        <taxon>Insecta</taxon>
        <taxon>Pterygota</taxon>
        <taxon>Neoptera</taxon>
        <taxon>Paraneoptera</taxon>
        <taxon>Hemiptera</taxon>
        <taxon>Sternorrhyncha</taxon>
        <taxon>Aphidomorpha</taxon>
        <taxon>Aphidoidea</taxon>
        <taxon>Aphididae</taxon>
        <taxon>Aphidini</taxon>
        <taxon>Aphis</taxon>
        <taxon>Aphis</taxon>
    </lineage>
</organism>
<keyword evidence="4" id="KW-1185">Reference proteome</keyword>
<feature type="coiled-coil region" evidence="1">
    <location>
        <begin position="188"/>
        <end position="218"/>
    </location>
</feature>
<feature type="compositionally biased region" description="Polar residues" evidence="2">
    <location>
        <begin position="342"/>
        <end position="363"/>
    </location>
</feature>
<feature type="compositionally biased region" description="Polar residues" evidence="2">
    <location>
        <begin position="382"/>
        <end position="394"/>
    </location>
</feature>
<comment type="caution">
    <text evidence="3">The sequence shown here is derived from an EMBL/GenBank/DDBJ whole genome shotgun (WGS) entry which is preliminary data.</text>
</comment>
<reference evidence="3 4" key="1">
    <citation type="submission" date="2019-08" db="EMBL/GenBank/DDBJ databases">
        <title>The genome of the soybean aphid Biotype 1, its phylome, world population structure and adaptation to the North American continent.</title>
        <authorList>
            <person name="Giordano R."/>
            <person name="Donthu R.K."/>
            <person name="Hernandez A.G."/>
            <person name="Wright C.L."/>
            <person name="Zimin A.V."/>
        </authorList>
    </citation>
    <scope>NUCLEOTIDE SEQUENCE [LARGE SCALE GENOMIC DNA]</scope>
    <source>
        <tissue evidence="3">Whole aphids</tissue>
    </source>
</reference>
<dbReference type="AlphaFoldDB" id="A0A6G0TK54"/>
<accession>A0A6G0TK54</accession>
<dbReference type="Proteomes" id="UP000475862">
    <property type="component" value="Unassembled WGS sequence"/>
</dbReference>
<feature type="compositionally biased region" description="Basic and acidic residues" evidence="2">
    <location>
        <begin position="96"/>
        <end position="116"/>
    </location>
</feature>
<keyword evidence="1" id="KW-0175">Coiled coil</keyword>
<dbReference type="OrthoDB" id="6612253at2759"/>
<feature type="compositionally biased region" description="Low complexity" evidence="2">
    <location>
        <begin position="372"/>
        <end position="381"/>
    </location>
</feature>
<proteinExistence type="predicted"/>
<feature type="coiled-coil region" evidence="1">
    <location>
        <begin position="128"/>
        <end position="155"/>
    </location>
</feature>
<evidence type="ECO:0000256" key="1">
    <source>
        <dbReference type="SAM" id="Coils"/>
    </source>
</evidence>